<feature type="region of interest" description="Disordered" evidence="8">
    <location>
        <begin position="266"/>
        <end position="326"/>
    </location>
</feature>
<comment type="function">
    <text evidence="7">Has a role in the initiation of DNA replication. Required at S-phase checkpoint.</text>
</comment>
<dbReference type="FunFam" id="1.10.10.1460:FF:000001">
    <property type="entry name" value="DNA replication regulator Sld2"/>
    <property type="match status" value="1"/>
</dbReference>
<keyword evidence="6 7" id="KW-0131">Cell cycle</keyword>
<evidence type="ECO:0000256" key="2">
    <source>
        <dbReference type="ARBA" id="ARBA00007276"/>
    </source>
</evidence>
<dbReference type="PANTHER" id="PTHR28124:SF1">
    <property type="entry name" value="DNA REPLICATION REGULATOR SLD2"/>
    <property type="match status" value="1"/>
</dbReference>
<dbReference type="GO" id="GO:0003697">
    <property type="term" value="F:single-stranded DNA binding"/>
    <property type="evidence" value="ECO:0007669"/>
    <property type="project" value="TreeGrafter"/>
</dbReference>
<dbReference type="AlphaFoldDB" id="A0A1G4ML11"/>
<feature type="compositionally biased region" description="Basic and acidic residues" evidence="8">
    <location>
        <begin position="46"/>
        <end position="56"/>
    </location>
</feature>
<dbReference type="InterPro" id="IPR021110">
    <property type="entry name" value="DNA_rep_checkpnt_protein"/>
</dbReference>
<feature type="compositionally biased region" description="Basic residues" evidence="8">
    <location>
        <begin position="292"/>
        <end position="301"/>
    </location>
</feature>
<feature type="compositionally biased region" description="Basic residues" evidence="8">
    <location>
        <begin position="232"/>
        <end position="243"/>
    </location>
</feature>
<dbReference type="GO" id="GO:0031261">
    <property type="term" value="C:DNA replication preinitiation complex"/>
    <property type="evidence" value="ECO:0007669"/>
    <property type="project" value="TreeGrafter"/>
</dbReference>
<feature type="region of interest" description="Disordered" evidence="8">
    <location>
        <begin position="215"/>
        <end position="254"/>
    </location>
</feature>
<feature type="compositionally biased region" description="Polar residues" evidence="8">
    <location>
        <begin position="92"/>
        <end position="111"/>
    </location>
</feature>
<dbReference type="Proteomes" id="UP000190831">
    <property type="component" value="Chromosome H"/>
</dbReference>
<evidence type="ECO:0000256" key="5">
    <source>
        <dbReference type="ARBA" id="ARBA00023242"/>
    </source>
</evidence>
<evidence type="ECO:0000256" key="4">
    <source>
        <dbReference type="ARBA" id="ARBA00022705"/>
    </source>
</evidence>
<evidence type="ECO:0000256" key="1">
    <source>
        <dbReference type="ARBA" id="ARBA00004123"/>
    </source>
</evidence>
<evidence type="ECO:0000256" key="7">
    <source>
        <dbReference type="RuleBase" id="RU367067"/>
    </source>
</evidence>
<dbReference type="GO" id="GO:0003688">
    <property type="term" value="F:DNA replication origin binding"/>
    <property type="evidence" value="ECO:0007669"/>
    <property type="project" value="TreeGrafter"/>
</dbReference>
<dbReference type="OrthoDB" id="8775810at2759"/>
<feature type="compositionally biased region" description="Acidic residues" evidence="8">
    <location>
        <begin position="215"/>
        <end position="226"/>
    </location>
</feature>
<name>A0A1G4ML11_LACFM</name>
<keyword evidence="4 7" id="KW-0235">DNA replication</keyword>
<feature type="region of interest" description="Disordered" evidence="8">
    <location>
        <begin position="92"/>
        <end position="114"/>
    </location>
</feature>
<dbReference type="GO" id="GO:1902977">
    <property type="term" value="P:mitotic DNA replication preinitiation complex assembly"/>
    <property type="evidence" value="ECO:0007669"/>
    <property type="project" value="TreeGrafter"/>
</dbReference>
<protein>
    <recommendedName>
        <fullName evidence="3 7">DNA replication regulator SLD2</fullName>
    </recommendedName>
</protein>
<accession>A0A1G4ML11</accession>
<evidence type="ECO:0000313" key="10">
    <source>
        <dbReference type="Proteomes" id="UP000190831"/>
    </source>
</evidence>
<evidence type="ECO:0000256" key="3">
    <source>
        <dbReference type="ARBA" id="ARBA00018363"/>
    </source>
</evidence>
<dbReference type="OMA" id="TWEHDFI"/>
<dbReference type="GO" id="GO:0006270">
    <property type="term" value="P:DNA replication initiation"/>
    <property type="evidence" value="ECO:0007669"/>
    <property type="project" value="UniProtKB-UniRule"/>
</dbReference>
<dbReference type="Gene3D" id="1.10.10.1460">
    <property type="match status" value="1"/>
</dbReference>
<dbReference type="PANTHER" id="PTHR28124">
    <property type="entry name" value="DNA REPLICATION REGULATOR SLD2"/>
    <property type="match status" value="1"/>
</dbReference>
<feature type="region of interest" description="Disordered" evidence="8">
    <location>
        <begin position="45"/>
        <end position="71"/>
    </location>
</feature>
<dbReference type="EMBL" id="LT598491">
    <property type="protein sequence ID" value="SCW04532.1"/>
    <property type="molecule type" value="Genomic_DNA"/>
</dbReference>
<organism evidence="9 10">
    <name type="scientific">Lachancea fermentati</name>
    <name type="common">Zygosaccharomyces fermentati</name>
    <dbReference type="NCBI Taxonomy" id="4955"/>
    <lineage>
        <taxon>Eukaryota</taxon>
        <taxon>Fungi</taxon>
        <taxon>Dikarya</taxon>
        <taxon>Ascomycota</taxon>
        <taxon>Saccharomycotina</taxon>
        <taxon>Saccharomycetes</taxon>
        <taxon>Saccharomycetales</taxon>
        <taxon>Saccharomycetaceae</taxon>
        <taxon>Lachancea</taxon>
    </lineage>
</organism>
<dbReference type="GO" id="GO:0000727">
    <property type="term" value="P:double-strand break repair via break-induced replication"/>
    <property type="evidence" value="ECO:0007669"/>
    <property type="project" value="TreeGrafter"/>
</dbReference>
<dbReference type="CDD" id="cd22289">
    <property type="entry name" value="RecQL4_SLD2_NTD"/>
    <property type="match status" value="1"/>
</dbReference>
<keyword evidence="5 7" id="KW-0539">Nucleus</keyword>
<comment type="similarity">
    <text evidence="2 7">Belongs to the SLD2 family.</text>
</comment>
<evidence type="ECO:0000256" key="6">
    <source>
        <dbReference type="ARBA" id="ARBA00023306"/>
    </source>
</evidence>
<feature type="compositionally biased region" description="Basic and acidic residues" evidence="8">
    <location>
        <begin position="274"/>
        <end position="291"/>
    </location>
</feature>
<dbReference type="Pfam" id="PF11719">
    <property type="entry name" value="Drc1-Sld2"/>
    <property type="match status" value="1"/>
</dbReference>
<dbReference type="InterPro" id="IPR040203">
    <property type="entry name" value="Sld2"/>
</dbReference>
<keyword evidence="10" id="KW-1185">Reference proteome</keyword>
<comment type="subcellular location">
    <subcellularLocation>
        <location evidence="1 7">Nucleus</location>
    </subcellularLocation>
</comment>
<sequence>MDHLKLELKRWERAFEHKHGRQPNRNDIKRVPEIKSKYIQYSLLRSKPEVQSDKTHNTPNKTQPTELGPTPQIYGKVISIFDMKVSPVKPNSVISPATTAPQPSEPSNDIQTVKRRLDFSITPRTSPKKDNYGPNSPLKFENVEIRIHRTPMKDNAATISLLGKSPGSPSPIIKRPLAKPFLQLAKEHEKIMEEMETWSEEEVIARKIKDVFQEDHDETEDEDDMQQELPKRVKRRHILRPAKKQTNQDPKIPDNLHNELARLKRQALGQYDDEQSKEVSTDAETKAEKSPIKKRGGRKKYNTVSNNFRRLKLPSAKRSNGRWRRR</sequence>
<gene>
    <name evidence="9" type="ORF">LAFE_0H15610G</name>
</gene>
<evidence type="ECO:0000313" key="9">
    <source>
        <dbReference type="EMBL" id="SCW04532.1"/>
    </source>
</evidence>
<evidence type="ECO:0000256" key="8">
    <source>
        <dbReference type="SAM" id="MobiDB-lite"/>
    </source>
</evidence>
<proteinExistence type="inferred from homology"/>
<reference evidence="9 10" key="1">
    <citation type="submission" date="2016-03" db="EMBL/GenBank/DDBJ databases">
        <authorList>
            <person name="Devillers H."/>
        </authorList>
    </citation>
    <scope>NUCLEOTIDE SEQUENCE [LARGE SCALE GENOMIC DNA]</scope>
    <source>
        <strain evidence="9">CBS 6772</strain>
    </source>
</reference>